<keyword evidence="2" id="KW-0106">Calcium</keyword>
<feature type="compositionally biased region" description="Polar residues" evidence="4">
    <location>
        <begin position="683"/>
        <end position="692"/>
    </location>
</feature>
<dbReference type="PROSITE" id="PS00125">
    <property type="entry name" value="SER_THR_PHOSPHATASE"/>
    <property type="match status" value="1"/>
</dbReference>
<comment type="catalytic activity">
    <reaction evidence="3">
        <text>O-phospho-L-threonyl-[protein] + H2O = L-threonyl-[protein] + phosphate</text>
        <dbReference type="Rhea" id="RHEA:47004"/>
        <dbReference type="Rhea" id="RHEA-COMP:11060"/>
        <dbReference type="Rhea" id="RHEA-COMP:11605"/>
        <dbReference type="ChEBI" id="CHEBI:15377"/>
        <dbReference type="ChEBI" id="CHEBI:30013"/>
        <dbReference type="ChEBI" id="CHEBI:43474"/>
        <dbReference type="ChEBI" id="CHEBI:61977"/>
        <dbReference type="EC" id="3.1.3.16"/>
    </reaction>
</comment>
<feature type="region of interest" description="Disordered" evidence="4">
    <location>
        <begin position="670"/>
        <end position="692"/>
    </location>
</feature>
<gene>
    <name evidence="6" type="ORF">BN9_124700</name>
</gene>
<dbReference type="AlphaFoldDB" id="A0A024GV02"/>
<proteinExistence type="inferred from homology"/>
<reference evidence="6 7" key="1">
    <citation type="submission" date="2012-05" db="EMBL/GenBank/DDBJ databases">
        <title>Recombination and specialization in a pathogen metapopulation.</title>
        <authorList>
            <person name="Gardiner A."/>
            <person name="Kemen E."/>
            <person name="Schultz-Larsen T."/>
            <person name="MacLean D."/>
            <person name="Van Oosterhout C."/>
            <person name="Jones J.D.G."/>
        </authorList>
    </citation>
    <scope>NUCLEOTIDE SEQUENCE [LARGE SCALE GENOMIC DNA]</scope>
    <source>
        <strain evidence="6 7">Ac Nc2</strain>
    </source>
</reference>
<evidence type="ECO:0000259" key="5">
    <source>
        <dbReference type="PROSITE" id="PS50222"/>
    </source>
</evidence>
<dbReference type="GO" id="GO:0033192">
    <property type="term" value="F:calmodulin-dependent protein phosphatase activity"/>
    <property type="evidence" value="ECO:0007669"/>
    <property type="project" value="InterPro"/>
</dbReference>
<keyword evidence="7" id="KW-1185">Reference proteome</keyword>
<dbReference type="SUPFAM" id="SSF47473">
    <property type="entry name" value="EF-hand"/>
    <property type="match status" value="1"/>
</dbReference>
<dbReference type="PROSITE" id="PS00018">
    <property type="entry name" value="EF_HAND_1"/>
    <property type="match status" value="1"/>
</dbReference>
<dbReference type="GO" id="GO:0005509">
    <property type="term" value="F:calcium ion binding"/>
    <property type="evidence" value="ECO:0007669"/>
    <property type="project" value="InterPro"/>
</dbReference>
<feature type="domain" description="EF-hand" evidence="5">
    <location>
        <begin position="844"/>
        <end position="879"/>
    </location>
</feature>
<dbReference type="InterPro" id="IPR006186">
    <property type="entry name" value="Ser/Thr-sp_prot-phosphatase"/>
</dbReference>
<dbReference type="Gene3D" id="3.60.21.10">
    <property type="match status" value="1"/>
</dbReference>
<dbReference type="GO" id="GO:0097720">
    <property type="term" value="P:calcineurin-mediated signaling"/>
    <property type="evidence" value="ECO:0007669"/>
    <property type="project" value="InterPro"/>
</dbReference>
<evidence type="ECO:0000256" key="4">
    <source>
        <dbReference type="SAM" id="MobiDB-lite"/>
    </source>
</evidence>
<dbReference type="InParanoid" id="A0A024GV02"/>
<name>A0A024GV02_9STRA</name>
<dbReference type="PRINTS" id="PR00114">
    <property type="entry name" value="STPHPHTASE"/>
</dbReference>
<evidence type="ECO:0000256" key="1">
    <source>
        <dbReference type="ARBA" id="ARBA00008294"/>
    </source>
</evidence>
<dbReference type="EMBL" id="CAIX01000573">
    <property type="protein sequence ID" value="CCI50555.1"/>
    <property type="molecule type" value="Genomic_DNA"/>
</dbReference>
<organism evidence="6 7">
    <name type="scientific">Albugo candida</name>
    <dbReference type="NCBI Taxonomy" id="65357"/>
    <lineage>
        <taxon>Eukaryota</taxon>
        <taxon>Sar</taxon>
        <taxon>Stramenopiles</taxon>
        <taxon>Oomycota</taxon>
        <taxon>Peronosporomycetes</taxon>
        <taxon>Albuginales</taxon>
        <taxon>Albuginaceae</taxon>
        <taxon>Albugo</taxon>
    </lineage>
</organism>
<dbReference type="Gene3D" id="1.10.238.10">
    <property type="entry name" value="EF-hand"/>
    <property type="match status" value="1"/>
</dbReference>
<dbReference type="InterPro" id="IPR011992">
    <property type="entry name" value="EF-hand-dom_pair"/>
</dbReference>
<dbReference type="OrthoDB" id="165532at2759"/>
<keyword evidence="3" id="KW-0378">Hydrolase</keyword>
<dbReference type="InterPro" id="IPR018247">
    <property type="entry name" value="EF_Hand_1_Ca_BS"/>
</dbReference>
<accession>A0A024GV02</accession>
<dbReference type="InterPro" id="IPR029052">
    <property type="entry name" value="Metallo-depent_PP-like"/>
</dbReference>
<sequence>MSASNKLSAFLATVPSNAKQIPDTFDAVQELHTSDNDIDDKVCAVSDATHVDTISQVDGIDLKTLTLDSTDKLSHFISATCRTASFSQAEKRIEDSDPTATISAHTRHITSKADNEAEGDAMLRVPNMNPVLSGNHHRRISTKCGSAYAFSRKTHDKITDKIVQHFVSDVPIVAISRSSNETLQAASALCVEDIALLLQSGKMLPLHTVLDVVRKATNHMTAEPNVVEVQAPCIVVGDLHGQYQDLLSIFNSNGFPSAENRYVFLGDYVDRGVSSCEILLLLLAIRVERPESIHLLRGNHESRSLSTFYGFRKECWIKYGGIVYQRFLKCFQSLPLAARIHTEFGTFLALHGGLSPDIRYVEDIQNNVNRFQDPEPQGALCDLLWSDPEKLDSNDKNKDTCTDWAVNRARGCSYTFSERALQVFLEENQLLALIRAHELEENGFREYYPTQETSSLRLPCMITVFSAPQYCNRNSNMGATLLIPFQLPSADPKSRLLQFKQYTRSSTRETEYTERSEYDAMREFIEEQIPFVPLDFHRLVKLCKTQKYMSAMESDGSFVMSAPMNDTRSSRTEGCSSDQQMETLAKDLTESSLIQVNIGADIDDSVIRIDEETFLHSKWESPKALPHDRKCDLEDHTIATRGTKSSKRQRNKGWNPVKTIRTLFGTTLTKKEKTKKKSETSRRYSSMSANASEHISTPKSSFVWPWKAKKERKASVISPVSSPLSMSAPALAPTRSASFPVRPTSFTVVSTTAASGSEMVSPRASEMVGKITSKEKHLVPITTSSDHISSTLEDPFDASKKLFTNSQWMALKLFFNYLDINGHGIITEEGLVALLADQDFDAYATEEDLSVIMDGLDQDQDGLVTAHDFLFFAYRASLSQT</sequence>
<comment type="caution">
    <text evidence="6">The sequence shown here is derived from an EMBL/GenBank/DDBJ whole genome shotgun (WGS) entry which is preliminary data.</text>
</comment>
<dbReference type="PANTHER" id="PTHR45673">
    <property type="entry name" value="SERINE/THREONINE-PROTEIN PHOSPHATASE 2B CATALYTIC SUBUNIT 1-RELATED"/>
    <property type="match status" value="1"/>
</dbReference>
<dbReference type="STRING" id="65357.A0A024GV02"/>
<dbReference type="SUPFAM" id="SSF56300">
    <property type="entry name" value="Metallo-dependent phosphatases"/>
    <property type="match status" value="1"/>
</dbReference>
<evidence type="ECO:0000313" key="6">
    <source>
        <dbReference type="EMBL" id="CCI50555.1"/>
    </source>
</evidence>
<dbReference type="EC" id="3.1.3.16" evidence="3"/>
<dbReference type="InterPro" id="IPR002048">
    <property type="entry name" value="EF_hand_dom"/>
</dbReference>
<dbReference type="Pfam" id="PF00149">
    <property type="entry name" value="Metallophos"/>
    <property type="match status" value="1"/>
</dbReference>
<dbReference type="InterPro" id="IPR043360">
    <property type="entry name" value="PP2B"/>
</dbReference>
<dbReference type="PROSITE" id="PS50222">
    <property type="entry name" value="EF_HAND_2"/>
    <property type="match status" value="1"/>
</dbReference>
<protein>
    <recommendedName>
        <fullName evidence="3">Serine/threonine-protein phosphatase</fullName>
        <ecNumber evidence="3">3.1.3.16</ecNumber>
    </recommendedName>
</protein>
<evidence type="ECO:0000256" key="2">
    <source>
        <dbReference type="ARBA" id="ARBA00022837"/>
    </source>
</evidence>
<evidence type="ECO:0000256" key="3">
    <source>
        <dbReference type="RuleBase" id="RU004273"/>
    </source>
</evidence>
<comment type="similarity">
    <text evidence="1 3">Belongs to the PPP phosphatase family.</text>
</comment>
<evidence type="ECO:0000313" key="7">
    <source>
        <dbReference type="Proteomes" id="UP000053237"/>
    </source>
</evidence>
<dbReference type="Proteomes" id="UP000053237">
    <property type="component" value="Unassembled WGS sequence"/>
</dbReference>
<dbReference type="SMART" id="SM00156">
    <property type="entry name" value="PP2Ac"/>
    <property type="match status" value="1"/>
</dbReference>
<dbReference type="InterPro" id="IPR004843">
    <property type="entry name" value="Calcineurin-like_PHP"/>
</dbReference>